<dbReference type="GO" id="GO:0006357">
    <property type="term" value="P:regulation of transcription by RNA polymerase II"/>
    <property type="evidence" value="ECO:0007669"/>
    <property type="project" value="TreeGrafter"/>
</dbReference>
<sequence length="176" mass="19919">MEPEQVENAPIQNNNGDQPGNPENLPEDDIPQPPLSASRCLKSDVRPHSTRLIDNGVLKAKCNYCKKVLAGKSSNGTSHLRTHRKRCAHKKIHDDSQKVLGANFSAKGTTYMTTNQFSSEVSRKELCIMFLVHEYPLSIVDHLYFKRFCCTLNPLFKVPSRNTIKKDIVFIYGMEV</sequence>
<dbReference type="GO" id="GO:1990837">
    <property type="term" value="F:sequence-specific double-stranded DNA binding"/>
    <property type="evidence" value="ECO:0007669"/>
    <property type="project" value="TreeGrafter"/>
</dbReference>
<dbReference type="SMART" id="SM00614">
    <property type="entry name" value="ZnF_BED"/>
    <property type="match status" value="1"/>
</dbReference>
<dbReference type="PANTHER" id="PTHR34396">
    <property type="entry name" value="OS03G0264950 PROTEIN-RELATED"/>
    <property type="match status" value="1"/>
</dbReference>
<dbReference type="PANTHER" id="PTHR34396:SF25">
    <property type="entry name" value="BOUNDARY ELEMENT ASSOCIATED FACTOR"/>
    <property type="match status" value="1"/>
</dbReference>
<organism evidence="7 8">
    <name type="scientific">Linum trigynum</name>
    <dbReference type="NCBI Taxonomy" id="586398"/>
    <lineage>
        <taxon>Eukaryota</taxon>
        <taxon>Viridiplantae</taxon>
        <taxon>Streptophyta</taxon>
        <taxon>Embryophyta</taxon>
        <taxon>Tracheophyta</taxon>
        <taxon>Spermatophyta</taxon>
        <taxon>Magnoliopsida</taxon>
        <taxon>eudicotyledons</taxon>
        <taxon>Gunneridae</taxon>
        <taxon>Pentapetalae</taxon>
        <taxon>rosids</taxon>
        <taxon>fabids</taxon>
        <taxon>Malpighiales</taxon>
        <taxon>Linaceae</taxon>
        <taxon>Linum</taxon>
    </lineage>
</organism>
<protein>
    <recommendedName>
        <fullName evidence="6">BED-type domain-containing protein</fullName>
    </recommendedName>
</protein>
<keyword evidence="3" id="KW-0862">Zinc</keyword>
<evidence type="ECO:0000313" key="8">
    <source>
        <dbReference type="Proteomes" id="UP001497516"/>
    </source>
</evidence>
<evidence type="ECO:0000256" key="3">
    <source>
        <dbReference type="ARBA" id="ARBA00022833"/>
    </source>
</evidence>
<reference evidence="7 8" key="1">
    <citation type="submission" date="2024-04" db="EMBL/GenBank/DDBJ databases">
        <authorList>
            <person name="Fracassetti M."/>
        </authorList>
    </citation>
    <scope>NUCLEOTIDE SEQUENCE [LARGE SCALE GENOMIC DNA]</scope>
</reference>
<dbReference type="GO" id="GO:0005634">
    <property type="term" value="C:nucleus"/>
    <property type="evidence" value="ECO:0007669"/>
    <property type="project" value="TreeGrafter"/>
</dbReference>
<feature type="domain" description="BED-type" evidence="6">
    <location>
        <begin position="59"/>
        <end position="96"/>
    </location>
</feature>
<proteinExistence type="predicted"/>
<keyword evidence="8" id="KW-1185">Reference proteome</keyword>
<dbReference type="GO" id="GO:0008270">
    <property type="term" value="F:zinc ion binding"/>
    <property type="evidence" value="ECO:0007669"/>
    <property type="project" value="UniProtKB-KW"/>
</dbReference>
<dbReference type="AlphaFoldDB" id="A0AAV2EB15"/>
<accession>A0AAV2EB15</accession>
<dbReference type="PROSITE" id="PS50808">
    <property type="entry name" value="ZF_BED"/>
    <property type="match status" value="1"/>
</dbReference>
<evidence type="ECO:0000256" key="4">
    <source>
        <dbReference type="PROSITE-ProRule" id="PRU00027"/>
    </source>
</evidence>
<dbReference type="Proteomes" id="UP001497516">
    <property type="component" value="Chromosome 4"/>
</dbReference>
<evidence type="ECO:0000256" key="1">
    <source>
        <dbReference type="ARBA" id="ARBA00022723"/>
    </source>
</evidence>
<keyword evidence="2 4" id="KW-0863">Zinc-finger</keyword>
<evidence type="ECO:0000259" key="6">
    <source>
        <dbReference type="PROSITE" id="PS50808"/>
    </source>
</evidence>
<keyword evidence="1" id="KW-0479">Metal-binding</keyword>
<dbReference type="EMBL" id="OZ034817">
    <property type="protein sequence ID" value="CAL1383148.1"/>
    <property type="molecule type" value="Genomic_DNA"/>
</dbReference>
<evidence type="ECO:0000256" key="2">
    <source>
        <dbReference type="ARBA" id="ARBA00022771"/>
    </source>
</evidence>
<feature type="region of interest" description="Disordered" evidence="5">
    <location>
        <begin position="1"/>
        <end position="37"/>
    </location>
</feature>
<dbReference type="InterPro" id="IPR003656">
    <property type="entry name" value="Znf_BED"/>
</dbReference>
<name>A0AAV2EB15_9ROSI</name>
<evidence type="ECO:0000256" key="5">
    <source>
        <dbReference type="SAM" id="MobiDB-lite"/>
    </source>
</evidence>
<evidence type="ECO:0000313" key="7">
    <source>
        <dbReference type="EMBL" id="CAL1383148.1"/>
    </source>
</evidence>
<dbReference type="InterPro" id="IPR053031">
    <property type="entry name" value="Cuticle_assoc_protein"/>
</dbReference>
<dbReference type="Pfam" id="PF02892">
    <property type="entry name" value="zf-BED"/>
    <property type="match status" value="1"/>
</dbReference>
<gene>
    <name evidence="7" type="ORF">LTRI10_LOCUS24436</name>
</gene>